<evidence type="ECO:0000313" key="2">
    <source>
        <dbReference type="EMBL" id="NLR74892.1"/>
    </source>
</evidence>
<protein>
    <submittedName>
        <fullName evidence="2">DsbA family protein</fullName>
    </submittedName>
</protein>
<comment type="caution">
    <text evidence="2">The sequence shown here is derived from an EMBL/GenBank/DDBJ whole genome shotgun (WGS) entry which is preliminary data.</text>
</comment>
<dbReference type="RefSeq" id="WP_168876471.1">
    <property type="nucleotide sequence ID" value="NZ_JABAIM010000001.1"/>
</dbReference>
<feature type="domain" description="DSBA-like thioredoxin" evidence="1">
    <location>
        <begin position="4"/>
        <end position="184"/>
    </location>
</feature>
<name>A0A847SG18_9NEIS</name>
<dbReference type="InterPro" id="IPR001853">
    <property type="entry name" value="DSBA-like_thioredoxin_dom"/>
</dbReference>
<dbReference type="CDD" id="cd03025">
    <property type="entry name" value="DsbA_FrnE_like"/>
    <property type="match status" value="1"/>
</dbReference>
<dbReference type="SUPFAM" id="SSF52833">
    <property type="entry name" value="Thioredoxin-like"/>
    <property type="match status" value="1"/>
</dbReference>
<sequence length="227" mass="24772">MATLHYFLDPFCGWCYGAAPLIKAARQHLPMVLHAGGMMMGAQRQPVTPALRDFVLLHDDRIAALTGQPFSAAYRDGLLQDPHAVFDSEPPTTALLAADSLGGRGLDLLAQLQCAHFVEGRRIADPEVLREQAMQIGLPEADFVHAWQAQSGDPTLSHVAASRQQLARAGGRGFPTLVLEQEGQWQRIELSPFMGKGDAWSAWLEERFPLPAGEPGLLCDADQCLPR</sequence>
<dbReference type="Pfam" id="PF01323">
    <property type="entry name" value="DSBA"/>
    <property type="match status" value="1"/>
</dbReference>
<dbReference type="AlphaFoldDB" id="A0A847SG18"/>
<keyword evidence="3" id="KW-1185">Reference proteome</keyword>
<gene>
    <name evidence="2" type="ORF">HF682_06955</name>
</gene>
<evidence type="ECO:0000313" key="3">
    <source>
        <dbReference type="Proteomes" id="UP000587991"/>
    </source>
</evidence>
<dbReference type="EMBL" id="JABAIM010000001">
    <property type="protein sequence ID" value="NLR74892.1"/>
    <property type="molecule type" value="Genomic_DNA"/>
</dbReference>
<dbReference type="InterPro" id="IPR036249">
    <property type="entry name" value="Thioredoxin-like_sf"/>
</dbReference>
<reference evidence="2 3" key="1">
    <citation type="submission" date="2020-04" db="EMBL/GenBank/DDBJ databases">
        <title>Draft genome of Leeia sp. IMCC25680.</title>
        <authorList>
            <person name="Song J."/>
            <person name="Cho J.-C."/>
        </authorList>
    </citation>
    <scope>NUCLEOTIDE SEQUENCE [LARGE SCALE GENOMIC DNA]</scope>
    <source>
        <strain evidence="2 3">IMCC25680</strain>
    </source>
</reference>
<dbReference type="GO" id="GO:0016491">
    <property type="term" value="F:oxidoreductase activity"/>
    <property type="evidence" value="ECO:0007669"/>
    <property type="project" value="InterPro"/>
</dbReference>
<dbReference type="Gene3D" id="3.40.30.10">
    <property type="entry name" value="Glutaredoxin"/>
    <property type="match status" value="1"/>
</dbReference>
<organism evidence="2 3">
    <name type="scientific">Leeia aquatica</name>
    <dbReference type="NCBI Taxonomy" id="2725557"/>
    <lineage>
        <taxon>Bacteria</taxon>
        <taxon>Pseudomonadati</taxon>
        <taxon>Pseudomonadota</taxon>
        <taxon>Betaproteobacteria</taxon>
        <taxon>Neisseriales</taxon>
        <taxon>Leeiaceae</taxon>
        <taxon>Leeia</taxon>
    </lineage>
</organism>
<dbReference type="Proteomes" id="UP000587991">
    <property type="component" value="Unassembled WGS sequence"/>
</dbReference>
<proteinExistence type="predicted"/>
<accession>A0A847SG18</accession>
<evidence type="ECO:0000259" key="1">
    <source>
        <dbReference type="Pfam" id="PF01323"/>
    </source>
</evidence>